<proteinExistence type="predicted"/>
<dbReference type="EMBL" id="CABL01000016">
    <property type="protein sequence ID" value="CBH75871.1"/>
    <property type="molecule type" value="Genomic_DNA"/>
</dbReference>
<sequence length="20" mass="2276">MRKVQTQFTFALALCGSWST</sequence>
<protein>
    <submittedName>
        <fullName evidence="1">Uncharacterized protein</fullName>
    </submittedName>
</protein>
<dbReference type="AlphaFoldDB" id="E6PHD3"/>
<gene>
    <name evidence="1" type="ORF">CARN1_1269</name>
</gene>
<evidence type="ECO:0000313" key="1">
    <source>
        <dbReference type="EMBL" id="CBH75871.1"/>
    </source>
</evidence>
<accession>E6PHD3</accession>
<comment type="caution">
    <text evidence="1">The sequence shown here is derived from an EMBL/GenBank/DDBJ whole genome shotgun (WGS) entry which is preliminary data.</text>
</comment>
<reference evidence="1" key="1">
    <citation type="submission" date="2009-10" db="EMBL/GenBank/DDBJ databases">
        <title>Diversity of trophic interactions inside an arsenic-rich microbial ecosystem.</title>
        <authorList>
            <person name="Bertin P.N."/>
            <person name="Heinrich-Salmeron A."/>
            <person name="Pelletier E."/>
            <person name="Goulhen-Chollet F."/>
            <person name="Arsene-Ploetze F."/>
            <person name="Gallien S."/>
            <person name="Calteau A."/>
            <person name="Vallenet D."/>
            <person name="Casiot C."/>
            <person name="Chane-Woon-Ming B."/>
            <person name="Giloteaux L."/>
            <person name="Barakat M."/>
            <person name="Bonnefoy V."/>
            <person name="Bruneel O."/>
            <person name="Chandler M."/>
            <person name="Cleiss J."/>
            <person name="Duran R."/>
            <person name="Elbaz-Poulichet F."/>
            <person name="Fonknechten N."/>
            <person name="Lauga B."/>
            <person name="Mornico D."/>
            <person name="Ortet P."/>
            <person name="Schaeffer C."/>
            <person name="Siguier P."/>
            <person name="Alexander Thil Smith A."/>
            <person name="Van Dorsselaer A."/>
            <person name="Weissenbach J."/>
            <person name="Medigue C."/>
            <person name="Le Paslier D."/>
        </authorList>
    </citation>
    <scope>NUCLEOTIDE SEQUENCE</scope>
</reference>
<name>E6PHD3_9ZZZZ</name>
<organism evidence="1">
    <name type="scientific">mine drainage metagenome</name>
    <dbReference type="NCBI Taxonomy" id="410659"/>
    <lineage>
        <taxon>unclassified sequences</taxon>
        <taxon>metagenomes</taxon>
        <taxon>ecological metagenomes</taxon>
    </lineage>
</organism>